<protein>
    <recommendedName>
        <fullName evidence="3">Lipoprotein</fullName>
    </recommendedName>
</protein>
<reference evidence="1 2" key="1">
    <citation type="submission" date="2019-03" db="EMBL/GenBank/DDBJ databases">
        <title>Genomic Encyclopedia of Archaeal and Bacterial Type Strains, Phase II (KMG-II): from individual species to whole genera.</title>
        <authorList>
            <person name="Goeker M."/>
        </authorList>
    </citation>
    <scope>NUCLEOTIDE SEQUENCE [LARGE SCALE GENOMIC DNA]</scope>
    <source>
        <strain evidence="1 2">ATCC 35214</strain>
    </source>
</reference>
<evidence type="ECO:0008006" key="3">
    <source>
        <dbReference type="Google" id="ProtNLM"/>
    </source>
</evidence>
<evidence type="ECO:0000313" key="1">
    <source>
        <dbReference type="EMBL" id="TDV24223.1"/>
    </source>
</evidence>
<dbReference type="RefSeq" id="WP_134110329.1">
    <property type="nucleotide sequence ID" value="NZ_SOCN01000001.1"/>
</dbReference>
<keyword evidence="2" id="KW-1185">Reference proteome</keyword>
<accession>A0A4R7UED5</accession>
<dbReference type="EMBL" id="SOCN01000001">
    <property type="protein sequence ID" value="TDV24223.1"/>
    <property type="molecule type" value="Genomic_DNA"/>
</dbReference>
<evidence type="ECO:0000313" key="2">
    <source>
        <dbReference type="Proteomes" id="UP000295757"/>
    </source>
</evidence>
<dbReference type="Proteomes" id="UP000295757">
    <property type="component" value="Unassembled WGS sequence"/>
</dbReference>
<comment type="caution">
    <text evidence="1">The sequence shown here is derived from an EMBL/GenBank/DDBJ whole genome shotgun (WGS) entry which is preliminary data.</text>
</comment>
<gene>
    <name evidence="1" type="ORF">BCF59_0175</name>
</gene>
<dbReference type="AlphaFoldDB" id="A0A4R7UED5"/>
<dbReference type="PROSITE" id="PS51257">
    <property type="entry name" value="PROKAR_LIPOPROTEIN"/>
    <property type="match status" value="1"/>
</dbReference>
<sequence length="348" mass="41749">MFKKNIKWWLSLHFYFIPVIAISCVEKEDSKVFHQELESPFEKQTNKQINELKRNLKVDNLVLNNKFSENLIKQINKKHSVFAIISPTKIDDNLIFNKISDAYNFDWNYQNINKYFGNENDLFYKENNNMILEILPLLNQNKVLVNLLFVRKINERGLWQTKTVITPDYLEFEVKDSSVYSYDDKLQIYNTSKIESVINQDEKIKLNLMIKKSLISPITETKNKYDESYHWYTRMKDSFSALYFSKNIAFENKNSNKIEKSQQRQYNYFFNSLFNNYYYSRIWSEDIYEYRKNPKKYDDLNSRTKTSLIKLLAKSYLVDLNDTKLLYNDKSIINNVDVVFDNSDSLMS</sequence>
<proteinExistence type="predicted"/>
<name>A0A4R7UED5_9BACT</name>
<organism evidence="1 2">
    <name type="scientific">Mycoplasmopsis mustelae</name>
    <dbReference type="NCBI Taxonomy" id="171289"/>
    <lineage>
        <taxon>Bacteria</taxon>
        <taxon>Bacillati</taxon>
        <taxon>Mycoplasmatota</taxon>
        <taxon>Mycoplasmoidales</taxon>
        <taxon>Metamycoplasmataceae</taxon>
        <taxon>Mycoplasmopsis</taxon>
    </lineage>
</organism>